<name>A0A1Y3U3J2_9ACTN</name>
<keyword evidence="3" id="KW-1185">Reference proteome</keyword>
<accession>A0A1Y3U3J2</accession>
<gene>
    <name evidence="2" type="ORF">B5G21_04300</name>
</gene>
<evidence type="ECO:0000256" key="1">
    <source>
        <dbReference type="SAM" id="MobiDB-lite"/>
    </source>
</evidence>
<feature type="compositionally biased region" description="Low complexity" evidence="1">
    <location>
        <begin position="125"/>
        <end position="141"/>
    </location>
</feature>
<organism evidence="2 3">
    <name type="scientific">Enorma massiliensis</name>
    <dbReference type="NCBI Taxonomy" id="1472761"/>
    <lineage>
        <taxon>Bacteria</taxon>
        <taxon>Bacillati</taxon>
        <taxon>Actinomycetota</taxon>
        <taxon>Coriobacteriia</taxon>
        <taxon>Coriobacteriales</taxon>
        <taxon>Coriobacteriaceae</taxon>
        <taxon>Enorma</taxon>
    </lineage>
</organism>
<dbReference type="EMBL" id="NFHO01000004">
    <property type="protein sequence ID" value="OUN43363.1"/>
    <property type="molecule type" value="Genomic_DNA"/>
</dbReference>
<comment type="caution">
    <text evidence="2">The sequence shown here is derived from an EMBL/GenBank/DDBJ whole genome shotgun (WGS) entry which is preliminary data.</text>
</comment>
<evidence type="ECO:0000313" key="3">
    <source>
        <dbReference type="Proteomes" id="UP000196560"/>
    </source>
</evidence>
<evidence type="ECO:0000313" key="2">
    <source>
        <dbReference type="EMBL" id="OUN43363.1"/>
    </source>
</evidence>
<protein>
    <submittedName>
        <fullName evidence="2">Uncharacterized protein</fullName>
    </submittedName>
</protein>
<proteinExistence type="predicted"/>
<dbReference type="Proteomes" id="UP000196560">
    <property type="component" value="Unassembled WGS sequence"/>
</dbReference>
<feature type="region of interest" description="Disordered" evidence="1">
    <location>
        <begin position="125"/>
        <end position="150"/>
    </location>
</feature>
<dbReference type="eggNOG" id="ENOG5031TU0">
    <property type="taxonomic scope" value="Bacteria"/>
</dbReference>
<dbReference type="AlphaFoldDB" id="A0A1Y3U3J2"/>
<sequence>MAMSFDELVNNMVNVSLGAAAMAADKGKELIDDLSARGAQARSDASQGDFARSMADVFKQAGGAVSDVTDRLSEQGATVAERILDELIVARVRPLTTAERAAFVAHVTELVEAVPAAAVSVPVESVAAEEAAGEQAPGDAEGVADEKTEE</sequence>
<dbReference type="STRING" id="1118060.GCA_000311845_00651"/>
<reference evidence="3" key="1">
    <citation type="submission" date="2017-04" db="EMBL/GenBank/DDBJ databases">
        <title>Function of individual gut microbiota members based on whole genome sequencing of pure cultures obtained from chicken caecum.</title>
        <authorList>
            <person name="Medvecky M."/>
            <person name="Cejkova D."/>
            <person name="Polansky O."/>
            <person name="Karasova D."/>
            <person name="Kubasova T."/>
            <person name="Cizek A."/>
            <person name="Rychlik I."/>
        </authorList>
    </citation>
    <scope>NUCLEOTIDE SEQUENCE [LARGE SCALE GENOMIC DNA]</scope>
    <source>
        <strain evidence="3">An70</strain>
    </source>
</reference>
<dbReference type="RefSeq" id="WP_087186170.1">
    <property type="nucleotide sequence ID" value="NZ_CALUIC010000015.1"/>
</dbReference>